<dbReference type="GO" id="GO:0008233">
    <property type="term" value="F:peptidase activity"/>
    <property type="evidence" value="ECO:0007669"/>
    <property type="project" value="UniProtKB-KW"/>
</dbReference>
<protein>
    <recommendedName>
        <fullName evidence="9">Lysosomal Pro-X carboxypeptidase</fullName>
    </recommendedName>
</protein>
<comment type="similarity">
    <text evidence="1">Belongs to the peptidase S28 family.</text>
</comment>
<evidence type="ECO:0008006" key="9">
    <source>
        <dbReference type="Google" id="ProtNLM"/>
    </source>
</evidence>
<dbReference type="Gene3D" id="3.40.50.1820">
    <property type="entry name" value="alpha/beta hydrolase"/>
    <property type="match status" value="1"/>
</dbReference>
<dbReference type="InterPro" id="IPR008758">
    <property type="entry name" value="Peptidase_S28"/>
</dbReference>
<dbReference type="Proteomes" id="UP001497457">
    <property type="component" value="Chromosome 23rd"/>
</dbReference>
<evidence type="ECO:0000256" key="3">
    <source>
        <dbReference type="ARBA" id="ARBA00022729"/>
    </source>
</evidence>
<keyword evidence="5" id="KW-0325">Glycoprotein</keyword>
<reference evidence="8" key="1">
    <citation type="submission" date="2024-06" db="EMBL/GenBank/DDBJ databases">
        <authorList>
            <person name="Ryan C."/>
        </authorList>
    </citation>
    <scope>NUCLEOTIDE SEQUENCE [LARGE SCALE GENOMIC DNA]</scope>
</reference>
<proteinExistence type="inferred from homology"/>
<dbReference type="InterPro" id="IPR029058">
    <property type="entry name" value="AB_hydrolase_fold"/>
</dbReference>
<feature type="signal peptide" evidence="6">
    <location>
        <begin position="1"/>
        <end position="20"/>
    </location>
</feature>
<dbReference type="PANTHER" id="PTHR11010">
    <property type="entry name" value="PROTEASE S28 PRO-X CARBOXYPEPTIDASE-RELATED"/>
    <property type="match status" value="1"/>
</dbReference>
<evidence type="ECO:0000256" key="5">
    <source>
        <dbReference type="ARBA" id="ARBA00023180"/>
    </source>
</evidence>
<evidence type="ECO:0000256" key="2">
    <source>
        <dbReference type="ARBA" id="ARBA00022670"/>
    </source>
</evidence>
<evidence type="ECO:0000313" key="8">
    <source>
        <dbReference type="Proteomes" id="UP001497457"/>
    </source>
</evidence>
<evidence type="ECO:0000256" key="4">
    <source>
        <dbReference type="ARBA" id="ARBA00022801"/>
    </source>
</evidence>
<gene>
    <name evidence="7" type="ORF">URODEC1_LOCUS59779</name>
</gene>
<organism evidence="7 8">
    <name type="scientific">Urochloa decumbens</name>
    <dbReference type="NCBI Taxonomy" id="240449"/>
    <lineage>
        <taxon>Eukaryota</taxon>
        <taxon>Viridiplantae</taxon>
        <taxon>Streptophyta</taxon>
        <taxon>Embryophyta</taxon>
        <taxon>Tracheophyta</taxon>
        <taxon>Spermatophyta</taxon>
        <taxon>Magnoliopsida</taxon>
        <taxon>Liliopsida</taxon>
        <taxon>Poales</taxon>
        <taxon>Poaceae</taxon>
        <taxon>PACMAD clade</taxon>
        <taxon>Panicoideae</taxon>
        <taxon>Panicodae</taxon>
        <taxon>Paniceae</taxon>
        <taxon>Melinidinae</taxon>
        <taxon>Urochloa</taxon>
    </lineage>
</organism>
<dbReference type="AlphaFoldDB" id="A0ABC9AYL4"/>
<dbReference type="Pfam" id="PF05577">
    <property type="entry name" value="Peptidase_S28"/>
    <property type="match status" value="1"/>
</dbReference>
<dbReference type="InterPro" id="IPR042269">
    <property type="entry name" value="Ser_carbopepase_S28_SKS"/>
</dbReference>
<accession>A0ABC9AYL4</accession>
<dbReference type="SUPFAM" id="SSF53474">
    <property type="entry name" value="alpha/beta-Hydrolases"/>
    <property type="match status" value="1"/>
</dbReference>
<reference evidence="7 8" key="2">
    <citation type="submission" date="2024-10" db="EMBL/GenBank/DDBJ databases">
        <authorList>
            <person name="Ryan C."/>
        </authorList>
    </citation>
    <scope>NUCLEOTIDE SEQUENCE [LARGE SCALE GENOMIC DNA]</scope>
</reference>
<dbReference type="PANTHER" id="PTHR11010:SF118">
    <property type="entry name" value="OS11G0156200 PROTEIN"/>
    <property type="match status" value="1"/>
</dbReference>
<keyword evidence="3 6" id="KW-0732">Signal</keyword>
<keyword evidence="4" id="KW-0378">Hydrolase</keyword>
<sequence>MEKVIAAAILLLLYCQAAAAGTWSGGTRRPPMPARRYTSPLLQHRQHVVTAGAAAAGMSVPAMVQYETRHYTQRLDHFNSAPSSYATFQQRYLINSTFWRGKTSPIFLYAGNEGSIDLFSNNTGYMWETAPRFGAMLVFVEHRYYGESMPFGGSKAAAYADAGTKGYLTVAQALADYASFVQSLKGNLSAPEAPVLVFGGSYGGMLAVWMRLKYPHIVMGAVASSAPILSFYGLADPYAFYDRVTDDFKSESKHCYEFLRKSWAVLDSLIATKEGTALLKSTFNMCNGSSVEDIPTLLESAVVNAAMTDYPTESGFLTSLPAYPVREICRAIDADPSSGDKSHPVLARVRAAMGVYYNHTGGAACFRGEEDDDPYGMYDGWNWQACTEMVLMTYGLRNDSVLQPPWPFNFTDVVASCRNATGLPPRPYWIETEFGGYDIGNVLKRSASNIIFFNGLRDPWSTGGVLKSISDSIIALVEPKGAHHVDLRFSSKDDPDWLKQVRAKETRIIARWLKQYYSDEAIST</sequence>
<dbReference type="Gene3D" id="1.20.120.980">
    <property type="entry name" value="Serine carboxypeptidase S28, SKS domain"/>
    <property type="match status" value="1"/>
</dbReference>
<name>A0ABC9AYL4_9POAL</name>
<dbReference type="GO" id="GO:0006508">
    <property type="term" value="P:proteolysis"/>
    <property type="evidence" value="ECO:0007669"/>
    <property type="project" value="UniProtKB-KW"/>
</dbReference>
<dbReference type="FunFam" id="1.20.120.980:FF:000001">
    <property type="entry name" value="Dipeptidyl peptidase 7"/>
    <property type="match status" value="1"/>
</dbReference>
<keyword evidence="8" id="KW-1185">Reference proteome</keyword>
<evidence type="ECO:0000256" key="1">
    <source>
        <dbReference type="ARBA" id="ARBA00011079"/>
    </source>
</evidence>
<evidence type="ECO:0000256" key="6">
    <source>
        <dbReference type="SAM" id="SignalP"/>
    </source>
</evidence>
<evidence type="ECO:0000313" key="7">
    <source>
        <dbReference type="EMBL" id="CAL4989556.1"/>
    </source>
</evidence>
<feature type="chain" id="PRO_5044758915" description="Lysosomal Pro-X carboxypeptidase" evidence="6">
    <location>
        <begin position="21"/>
        <end position="524"/>
    </location>
</feature>
<keyword evidence="2" id="KW-0645">Protease</keyword>
<dbReference type="EMBL" id="OZ075133">
    <property type="protein sequence ID" value="CAL4989556.1"/>
    <property type="molecule type" value="Genomic_DNA"/>
</dbReference>